<name>A0ABR2LQU8_9ASPA</name>
<sequence length="163" mass="19095">MILSLHHFDAGMRLPFWPEYREILRYFGIVPAQINPNGVAIIMRFLCYLREERVAFDLSVFRKIFAFYATAEGVVYFSSHVCTLVGTENKVHRWSEQLVVIHSNFAGILGRPHQPDDVAFLPPILEGVREQLFESFRRRRFDVIHWQLNVNTLLEIHPNEGKI</sequence>
<feature type="domain" description="Transposase (putative) gypsy type" evidence="1">
    <location>
        <begin position="3"/>
        <end position="67"/>
    </location>
</feature>
<dbReference type="Pfam" id="PF04195">
    <property type="entry name" value="Transposase_28"/>
    <property type="match status" value="1"/>
</dbReference>
<dbReference type="Proteomes" id="UP001412067">
    <property type="component" value="Unassembled WGS sequence"/>
</dbReference>
<reference evidence="2 3" key="1">
    <citation type="journal article" date="2022" name="Nat. Plants">
        <title>Genomes of leafy and leafless Platanthera orchids illuminate the evolution of mycoheterotrophy.</title>
        <authorList>
            <person name="Li M.H."/>
            <person name="Liu K.W."/>
            <person name="Li Z."/>
            <person name="Lu H.C."/>
            <person name="Ye Q.L."/>
            <person name="Zhang D."/>
            <person name="Wang J.Y."/>
            <person name="Li Y.F."/>
            <person name="Zhong Z.M."/>
            <person name="Liu X."/>
            <person name="Yu X."/>
            <person name="Liu D.K."/>
            <person name="Tu X.D."/>
            <person name="Liu B."/>
            <person name="Hao Y."/>
            <person name="Liao X.Y."/>
            <person name="Jiang Y.T."/>
            <person name="Sun W.H."/>
            <person name="Chen J."/>
            <person name="Chen Y.Q."/>
            <person name="Ai Y."/>
            <person name="Zhai J.W."/>
            <person name="Wu S.S."/>
            <person name="Zhou Z."/>
            <person name="Hsiao Y.Y."/>
            <person name="Wu W.L."/>
            <person name="Chen Y.Y."/>
            <person name="Lin Y.F."/>
            <person name="Hsu J.L."/>
            <person name="Li C.Y."/>
            <person name="Wang Z.W."/>
            <person name="Zhao X."/>
            <person name="Zhong W.Y."/>
            <person name="Ma X.K."/>
            <person name="Ma L."/>
            <person name="Huang J."/>
            <person name="Chen G.Z."/>
            <person name="Huang M.Z."/>
            <person name="Huang L."/>
            <person name="Peng D.H."/>
            <person name="Luo Y.B."/>
            <person name="Zou S.Q."/>
            <person name="Chen S.P."/>
            <person name="Lan S."/>
            <person name="Tsai W.C."/>
            <person name="Van de Peer Y."/>
            <person name="Liu Z.J."/>
        </authorList>
    </citation>
    <scope>NUCLEOTIDE SEQUENCE [LARGE SCALE GENOMIC DNA]</scope>
    <source>
        <strain evidence="2">Lor288</strain>
    </source>
</reference>
<evidence type="ECO:0000259" key="1">
    <source>
        <dbReference type="Pfam" id="PF04195"/>
    </source>
</evidence>
<keyword evidence="3" id="KW-1185">Reference proteome</keyword>
<evidence type="ECO:0000313" key="3">
    <source>
        <dbReference type="Proteomes" id="UP001412067"/>
    </source>
</evidence>
<protein>
    <recommendedName>
        <fullName evidence="1">Transposase (putative) gypsy type domain-containing protein</fullName>
    </recommendedName>
</protein>
<proteinExistence type="predicted"/>
<accession>A0ABR2LQU8</accession>
<comment type="caution">
    <text evidence="2">The sequence shown here is derived from an EMBL/GenBank/DDBJ whole genome shotgun (WGS) entry which is preliminary data.</text>
</comment>
<organism evidence="2 3">
    <name type="scientific">Platanthera guangdongensis</name>
    <dbReference type="NCBI Taxonomy" id="2320717"/>
    <lineage>
        <taxon>Eukaryota</taxon>
        <taxon>Viridiplantae</taxon>
        <taxon>Streptophyta</taxon>
        <taxon>Embryophyta</taxon>
        <taxon>Tracheophyta</taxon>
        <taxon>Spermatophyta</taxon>
        <taxon>Magnoliopsida</taxon>
        <taxon>Liliopsida</taxon>
        <taxon>Asparagales</taxon>
        <taxon>Orchidaceae</taxon>
        <taxon>Orchidoideae</taxon>
        <taxon>Orchideae</taxon>
        <taxon>Orchidinae</taxon>
        <taxon>Platanthera</taxon>
    </lineage>
</organism>
<dbReference type="EMBL" id="JBBWWR010000016">
    <property type="protein sequence ID" value="KAK8947539.1"/>
    <property type="molecule type" value="Genomic_DNA"/>
</dbReference>
<gene>
    <name evidence="2" type="ORF">KSP40_PGU005314</name>
</gene>
<evidence type="ECO:0000313" key="2">
    <source>
        <dbReference type="EMBL" id="KAK8947539.1"/>
    </source>
</evidence>
<dbReference type="InterPro" id="IPR007321">
    <property type="entry name" value="Transposase_28"/>
</dbReference>